<gene>
    <name evidence="3" type="ordered locus">AXX17_At1g13290</name>
</gene>
<dbReference type="InterPro" id="IPR006527">
    <property type="entry name" value="F-box-assoc_dom_typ1"/>
</dbReference>
<dbReference type="EMBL" id="LUHQ01000001">
    <property type="protein sequence ID" value="OAP16570.1"/>
    <property type="molecule type" value="Genomic_DNA"/>
</dbReference>
<evidence type="ECO:0000313" key="3">
    <source>
        <dbReference type="EMBL" id="OAP16570.1"/>
    </source>
</evidence>
<feature type="region of interest" description="Disordered" evidence="1">
    <location>
        <begin position="1"/>
        <end position="59"/>
    </location>
</feature>
<reference evidence="4" key="1">
    <citation type="journal article" date="2016" name="Proc. Natl. Acad. Sci. U.S.A.">
        <title>Chromosome-level assembly of Arabidopsis thaliana Ler reveals the extent of translocation and inversion polymorphisms.</title>
        <authorList>
            <person name="Zapata L."/>
            <person name="Ding J."/>
            <person name="Willing E.M."/>
            <person name="Hartwig B."/>
            <person name="Bezdan D."/>
            <person name="Jiao W.B."/>
            <person name="Patel V."/>
            <person name="Velikkakam James G."/>
            <person name="Koornneef M."/>
            <person name="Ossowski S."/>
            <person name="Schneeberger K."/>
        </authorList>
    </citation>
    <scope>NUCLEOTIDE SEQUENCE [LARGE SCALE GENOMIC DNA]</scope>
    <source>
        <strain evidence="4">cv. Landsberg erecta</strain>
    </source>
</reference>
<dbReference type="SUPFAM" id="SSF81383">
    <property type="entry name" value="F-box domain"/>
    <property type="match status" value="1"/>
</dbReference>
<dbReference type="NCBIfam" id="TIGR01640">
    <property type="entry name" value="F_box_assoc_1"/>
    <property type="match status" value="1"/>
</dbReference>
<dbReference type="PROSITE" id="PS50181">
    <property type="entry name" value="FBOX"/>
    <property type="match status" value="1"/>
</dbReference>
<organism evidence="3 4">
    <name type="scientific">Arabidopsis thaliana</name>
    <name type="common">Mouse-ear cress</name>
    <dbReference type="NCBI Taxonomy" id="3702"/>
    <lineage>
        <taxon>Eukaryota</taxon>
        <taxon>Viridiplantae</taxon>
        <taxon>Streptophyta</taxon>
        <taxon>Embryophyta</taxon>
        <taxon>Tracheophyta</taxon>
        <taxon>Spermatophyta</taxon>
        <taxon>Magnoliopsida</taxon>
        <taxon>eudicotyledons</taxon>
        <taxon>Gunneridae</taxon>
        <taxon>Pentapetalae</taxon>
        <taxon>rosids</taxon>
        <taxon>malvids</taxon>
        <taxon>Brassicales</taxon>
        <taxon>Brassicaceae</taxon>
        <taxon>Camelineae</taxon>
        <taxon>Arabidopsis</taxon>
    </lineage>
</organism>
<dbReference type="ExpressionAtlas" id="A0A178WDS4">
    <property type="expression patterns" value="baseline and differential"/>
</dbReference>
<dbReference type="InterPro" id="IPR050796">
    <property type="entry name" value="SCF_F-box_component"/>
</dbReference>
<accession>A0A178WDS4</accession>
<feature type="compositionally biased region" description="Basic and acidic residues" evidence="1">
    <location>
        <begin position="1"/>
        <end position="22"/>
    </location>
</feature>
<feature type="domain" description="F-box" evidence="2">
    <location>
        <begin position="65"/>
        <end position="110"/>
    </location>
</feature>
<dbReference type="InterPro" id="IPR015915">
    <property type="entry name" value="Kelch-typ_b-propeller"/>
</dbReference>
<dbReference type="SUPFAM" id="SSF50965">
    <property type="entry name" value="Galactose oxidase, central domain"/>
    <property type="match status" value="1"/>
</dbReference>
<dbReference type="Gene3D" id="1.20.1280.50">
    <property type="match status" value="1"/>
</dbReference>
<dbReference type="PANTHER" id="PTHR31672">
    <property type="entry name" value="BNACNNG10540D PROTEIN"/>
    <property type="match status" value="1"/>
</dbReference>
<dbReference type="Gene3D" id="2.120.10.80">
    <property type="entry name" value="Kelch-type beta propeller"/>
    <property type="match status" value="1"/>
</dbReference>
<dbReference type="InterPro" id="IPR001810">
    <property type="entry name" value="F-box_dom"/>
</dbReference>
<dbReference type="CDD" id="cd22157">
    <property type="entry name" value="F-box_AtFBW1-like"/>
    <property type="match status" value="1"/>
</dbReference>
<sequence>MESREDSFISKEKKSTMKKEKQAIASQRNRRRVIKNRGNGKRLIASLSQRKRRRIPRGRGNEKAVFAPSSLPNDVVEEIFLRLPVTAIIQLKSLSKQWRSTIESRSFEERHLKIVERSRVDFPQVMVMSEEYSLKGSKGNQPRPDTDIGFSTICLESASILSSTLITFPQGFQHRIYASESCDGLFCIHSLKTQAIYVVNPATRWFRQLPPARFQILMQKLYPTQDTWIDIKPVVCYTAFVKVNDYKLVWLYNSDASNPNLGVTKCEVFDFRANAWRYLTCTPSYRIFPDQVPAATNGSIYWFTEPYNGEIKVVALDTHTETFRVLPKINPAIASSDPDHIDMCTLDNGLCMSKRESDTLVQEIWRLKSSEDSWEKVYTIDLLSCSSSSLSEFRDGFNWTRKELLEPCTPVAICKDKKILLSHRYARNMIKYDPQIKSISLVYQRPLCRRYASYFQSLISHI</sequence>
<dbReference type="InterPro" id="IPR017451">
    <property type="entry name" value="F-box-assoc_interact_dom"/>
</dbReference>
<name>A0A178WDS4_ARATH</name>
<dbReference type="PANTHER" id="PTHR31672:SF13">
    <property type="entry name" value="F-BOX PROTEIN CPR30-LIKE"/>
    <property type="match status" value="1"/>
</dbReference>
<evidence type="ECO:0000259" key="2">
    <source>
        <dbReference type="PROSITE" id="PS50181"/>
    </source>
</evidence>
<evidence type="ECO:0000256" key="1">
    <source>
        <dbReference type="SAM" id="MobiDB-lite"/>
    </source>
</evidence>
<dbReference type="InterPro" id="IPR011043">
    <property type="entry name" value="Gal_Oxase/kelch_b-propeller"/>
</dbReference>
<dbReference type="AlphaFoldDB" id="A0A178WDS4"/>
<dbReference type="Proteomes" id="UP000078284">
    <property type="component" value="Chromosome 1"/>
</dbReference>
<proteinExistence type="predicted"/>
<dbReference type="Pfam" id="PF00646">
    <property type="entry name" value="F-box"/>
    <property type="match status" value="1"/>
</dbReference>
<evidence type="ECO:0000313" key="4">
    <source>
        <dbReference type="Proteomes" id="UP000078284"/>
    </source>
</evidence>
<dbReference type="FunFam" id="2.120.10.80:FF:000273">
    <property type="entry name" value="F-box/LRR-repeat/kelch-repeat protein At1g09650"/>
    <property type="match status" value="1"/>
</dbReference>
<feature type="compositionally biased region" description="Basic residues" evidence="1">
    <location>
        <begin position="28"/>
        <end position="40"/>
    </location>
</feature>
<dbReference type="Pfam" id="PF07734">
    <property type="entry name" value="FBA_1"/>
    <property type="match status" value="1"/>
</dbReference>
<comment type="caution">
    <text evidence="3">The sequence shown here is derived from an EMBL/GenBank/DDBJ whole genome shotgun (WGS) entry which is preliminary data.</text>
</comment>
<dbReference type="InterPro" id="IPR036047">
    <property type="entry name" value="F-box-like_dom_sf"/>
</dbReference>
<dbReference type="SMART" id="SM00256">
    <property type="entry name" value="FBOX"/>
    <property type="match status" value="1"/>
</dbReference>
<protein>
    <recommendedName>
        <fullName evidence="2">F-box domain-containing protein</fullName>
    </recommendedName>
</protein>